<gene>
    <name evidence="1" type="ORF">ANN_04119</name>
</gene>
<keyword evidence="2" id="KW-1185">Reference proteome</keyword>
<name>A0ABQ8T9P7_PERAM</name>
<evidence type="ECO:0000313" key="1">
    <source>
        <dbReference type="EMBL" id="KAJ4442532.1"/>
    </source>
</evidence>
<comment type="caution">
    <text evidence="1">The sequence shown here is derived from an EMBL/GenBank/DDBJ whole genome shotgun (WGS) entry which is preliminary data.</text>
</comment>
<proteinExistence type="predicted"/>
<reference evidence="1 2" key="1">
    <citation type="journal article" date="2022" name="Allergy">
        <title>Genome assembly and annotation of Periplaneta americana reveal a comprehensive cockroach allergen profile.</title>
        <authorList>
            <person name="Wang L."/>
            <person name="Xiong Q."/>
            <person name="Saelim N."/>
            <person name="Wang L."/>
            <person name="Nong W."/>
            <person name="Wan A.T."/>
            <person name="Shi M."/>
            <person name="Liu X."/>
            <person name="Cao Q."/>
            <person name="Hui J.H.L."/>
            <person name="Sookrung N."/>
            <person name="Leung T.F."/>
            <person name="Tungtrongchitr A."/>
            <person name="Tsui S.K.W."/>
        </authorList>
    </citation>
    <scope>NUCLEOTIDE SEQUENCE [LARGE SCALE GENOMIC DNA]</scope>
    <source>
        <strain evidence="1">PWHHKU_190912</strain>
    </source>
</reference>
<protein>
    <submittedName>
        <fullName evidence="1">Uncharacterized protein</fullName>
    </submittedName>
</protein>
<evidence type="ECO:0000313" key="2">
    <source>
        <dbReference type="Proteomes" id="UP001148838"/>
    </source>
</evidence>
<dbReference type="EMBL" id="JAJSOF020000013">
    <property type="protein sequence ID" value="KAJ4442532.1"/>
    <property type="molecule type" value="Genomic_DNA"/>
</dbReference>
<sequence>MGTDPANYVRFNFANHNHSIPDMSELTHLYSNNRPIAESKLRDIQKFKQFVPALYHPFYDYLARKATERRALHQRNQNKTAQVRPILFDSGLKNVQHPRSLK</sequence>
<dbReference type="Proteomes" id="UP001148838">
    <property type="component" value="Unassembled WGS sequence"/>
</dbReference>
<accession>A0ABQ8T9P7</accession>
<organism evidence="1 2">
    <name type="scientific">Periplaneta americana</name>
    <name type="common">American cockroach</name>
    <name type="synonym">Blatta americana</name>
    <dbReference type="NCBI Taxonomy" id="6978"/>
    <lineage>
        <taxon>Eukaryota</taxon>
        <taxon>Metazoa</taxon>
        <taxon>Ecdysozoa</taxon>
        <taxon>Arthropoda</taxon>
        <taxon>Hexapoda</taxon>
        <taxon>Insecta</taxon>
        <taxon>Pterygota</taxon>
        <taxon>Neoptera</taxon>
        <taxon>Polyneoptera</taxon>
        <taxon>Dictyoptera</taxon>
        <taxon>Blattodea</taxon>
        <taxon>Blattoidea</taxon>
        <taxon>Blattidae</taxon>
        <taxon>Blattinae</taxon>
        <taxon>Periplaneta</taxon>
    </lineage>
</organism>